<name>A0A1I8NJZ4_MUSDO</name>
<dbReference type="GO" id="GO:0003756">
    <property type="term" value="F:protein disulfide isomerase activity"/>
    <property type="evidence" value="ECO:0007669"/>
    <property type="project" value="UniProtKB-EC"/>
</dbReference>
<comment type="catalytic activity">
    <reaction evidence="1">
        <text>Catalyzes the rearrangement of -S-S- bonds in proteins.</text>
        <dbReference type="EC" id="5.3.4.1"/>
    </reaction>
</comment>
<keyword evidence="5" id="KW-0256">Endoplasmic reticulum</keyword>
<organism evidence="9">
    <name type="scientific">Musca domestica</name>
    <name type="common">House fly</name>
    <dbReference type="NCBI Taxonomy" id="7370"/>
    <lineage>
        <taxon>Eukaryota</taxon>
        <taxon>Metazoa</taxon>
        <taxon>Ecdysozoa</taxon>
        <taxon>Arthropoda</taxon>
        <taxon>Hexapoda</taxon>
        <taxon>Insecta</taxon>
        <taxon>Pterygota</taxon>
        <taxon>Neoptera</taxon>
        <taxon>Endopterygota</taxon>
        <taxon>Diptera</taxon>
        <taxon>Brachycera</taxon>
        <taxon>Muscomorpha</taxon>
        <taxon>Muscoidea</taxon>
        <taxon>Muscidae</taxon>
        <taxon>Musca</taxon>
    </lineage>
</organism>
<dbReference type="GO" id="GO:0006457">
    <property type="term" value="P:protein folding"/>
    <property type="evidence" value="ECO:0007669"/>
    <property type="project" value="TreeGrafter"/>
</dbReference>
<keyword evidence="7" id="KW-0676">Redox-active center</keyword>
<evidence type="ECO:0000256" key="6">
    <source>
        <dbReference type="ARBA" id="ARBA00023235"/>
    </source>
</evidence>
<evidence type="ECO:0000256" key="2">
    <source>
        <dbReference type="ARBA" id="ARBA00004319"/>
    </source>
</evidence>
<evidence type="ECO:0000259" key="8">
    <source>
        <dbReference type="PROSITE" id="PS51352"/>
    </source>
</evidence>
<reference evidence="11" key="2">
    <citation type="submission" date="2025-05" db="UniProtKB">
        <authorList>
            <consortium name="RefSeq"/>
        </authorList>
    </citation>
    <scope>IDENTIFICATION</scope>
    <source>
        <strain evidence="11">Aabys</strain>
        <tissue evidence="11">Whole body</tissue>
    </source>
</reference>
<dbReference type="AlphaFoldDB" id="A0A1I8NJZ4"/>
<dbReference type="PANTHER" id="PTHR18929">
    <property type="entry name" value="PROTEIN DISULFIDE ISOMERASE"/>
    <property type="match status" value="1"/>
</dbReference>
<dbReference type="GeneID" id="105261651"/>
<dbReference type="InterPro" id="IPR013766">
    <property type="entry name" value="Thioredoxin_domain"/>
</dbReference>
<dbReference type="RefSeq" id="XP_058974191.1">
    <property type="nucleotide sequence ID" value="XM_059118208.1"/>
</dbReference>
<protein>
    <recommendedName>
        <fullName evidence="4">protein disulfide-isomerase</fullName>
        <ecNumber evidence="4">5.3.4.1</ecNumber>
    </recommendedName>
</protein>
<accession>A0A1I8NJZ4</accession>
<evidence type="ECO:0000313" key="9">
    <source>
        <dbReference type="EnsemblMetazoa" id="MDOA016386-PA"/>
    </source>
</evidence>
<comment type="similarity">
    <text evidence="3">Belongs to the protein disulfide isomerase family.</text>
</comment>
<dbReference type="Pfam" id="PF00085">
    <property type="entry name" value="Thioredoxin"/>
    <property type="match status" value="1"/>
</dbReference>
<dbReference type="EC" id="5.3.4.1" evidence="4"/>
<dbReference type="OrthoDB" id="72053at2759"/>
<evidence type="ECO:0000256" key="1">
    <source>
        <dbReference type="ARBA" id="ARBA00001182"/>
    </source>
</evidence>
<dbReference type="PROSITE" id="PS51352">
    <property type="entry name" value="THIOREDOXIN_2"/>
    <property type="match status" value="1"/>
</dbReference>
<comment type="subcellular location">
    <subcellularLocation>
        <location evidence="2">Endoplasmic reticulum lumen</location>
    </subcellularLocation>
</comment>
<evidence type="ECO:0000256" key="5">
    <source>
        <dbReference type="ARBA" id="ARBA00022824"/>
    </source>
</evidence>
<dbReference type="PANTHER" id="PTHR18929:SF132">
    <property type="entry name" value="PROTEIN DISULFIDE-ISOMERASE A3"/>
    <property type="match status" value="1"/>
</dbReference>
<proteinExistence type="inferred from homology"/>
<gene>
    <name evidence="11" type="primary">LOC105261651</name>
</gene>
<keyword evidence="6" id="KW-0413">Isomerase</keyword>
<reference evidence="9" key="1">
    <citation type="submission" date="2020-05" db="UniProtKB">
        <authorList>
            <consortium name="EnsemblMetazoa"/>
        </authorList>
    </citation>
    <scope>IDENTIFICATION</scope>
    <source>
        <strain evidence="9">Aabys</strain>
    </source>
</reference>
<dbReference type="EnsemblMetazoa" id="MDOA016386-RA">
    <property type="protein sequence ID" value="MDOA016386-PA"/>
    <property type="gene ID" value="MDOA016386"/>
</dbReference>
<evidence type="ECO:0000256" key="3">
    <source>
        <dbReference type="ARBA" id="ARBA00006347"/>
    </source>
</evidence>
<evidence type="ECO:0000313" key="11">
    <source>
        <dbReference type="RefSeq" id="XP_058974191.1"/>
    </source>
</evidence>
<evidence type="ECO:0000256" key="7">
    <source>
        <dbReference type="ARBA" id="ARBA00023284"/>
    </source>
</evidence>
<dbReference type="VEuPathDB" id="VectorBase:MDOA016386"/>
<dbReference type="InterPro" id="IPR036249">
    <property type="entry name" value="Thioredoxin-like_sf"/>
</dbReference>
<sequence length="602" mass="71918">MTEEEEEFRLFRQITIEDDESNQQIIKPKTIIRKRKYPPRPPRLPPSPQQNLHDNYVDFVCYVREKCENKIKILQRSTFQAIERPIILAFNHFREFCYYHQDKLDTLFKLSLQYGDRIEFLVGDQMDMDVLYPNTNPIELLSYSLRPEDQNIQVYAINERKWVYEHFDAYNTEETLAELCENLLNGSIYRSQAIPEPGETLVKICVHLSFEKVVWQSSQDILLIIGYGDYSPRDEYHLKYEPNYEELAKEFVDSNVKIVYMDGDKNYTKFEYNAGGYPTILFIPHNDKNAFIHYMQGARDTENMRNFIKQNVGAQGEKWRQEDRNKLKYKPFSLATDKQLTYEDLGLYVDENFPRSFQLLNRNSLKTDNNCHIIHLFDFQGTPITYYQDILKKIHQVAQGTFCYAVKFLIGDFRDVNIIFPKWYLKHLDNKQLENSKQPQVYAIDRMKLIYKISDLPTPSSWFYYFVKLHYSQLSYSQTPYTCRPWRRDVVKTCVAENFHTHINNSRHNIFLTIYRSNYIESHKILNILNEIAQEVQDFGVELLKMDVKYNSISVEYSFDTYPVHFFIPKRNRDEETVRYINKNSSKENILEFIRNNSGKYS</sequence>
<feature type="domain" description="Thioredoxin" evidence="8">
    <location>
        <begin position="168"/>
        <end position="313"/>
    </location>
</feature>
<dbReference type="STRING" id="7370.A0A1I8NJZ4"/>
<keyword evidence="10" id="KW-1185">Reference proteome</keyword>
<dbReference type="SUPFAM" id="SSF52833">
    <property type="entry name" value="Thioredoxin-like"/>
    <property type="match status" value="2"/>
</dbReference>
<dbReference type="Proteomes" id="UP001652621">
    <property type="component" value="Unplaced"/>
</dbReference>
<dbReference type="GO" id="GO:0005788">
    <property type="term" value="C:endoplasmic reticulum lumen"/>
    <property type="evidence" value="ECO:0007669"/>
    <property type="project" value="UniProtKB-SubCell"/>
</dbReference>
<dbReference type="GO" id="GO:0034976">
    <property type="term" value="P:response to endoplasmic reticulum stress"/>
    <property type="evidence" value="ECO:0007669"/>
    <property type="project" value="TreeGrafter"/>
</dbReference>
<dbReference type="VEuPathDB" id="VectorBase:MDOMA2_017162"/>
<evidence type="ECO:0000256" key="4">
    <source>
        <dbReference type="ARBA" id="ARBA00012723"/>
    </source>
</evidence>
<evidence type="ECO:0000313" key="10">
    <source>
        <dbReference type="Proteomes" id="UP001652621"/>
    </source>
</evidence>
<dbReference type="Gene3D" id="3.40.30.10">
    <property type="entry name" value="Glutaredoxin"/>
    <property type="match status" value="2"/>
</dbReference>